<keyword evidence="1" id="KW-0812">Transmembrane</keyword>
<evidence type="ECO:0000256" key="1">
    <source>
        <dbReference type="SAM" id="Phobius"/>
    </source>
</evidence>
<organism evidence="2 3">
    <name type="scientific">Mycena indigotica</name>
    <dbReference type="NCBI Taxonomy" id="2126181"/>
    <lineage>
        <taxon>Eukaryota</taxon>
        <taxon>Fungi</taxon>
        <taxon>Dikarya</taxon>
        <taxon>Basidiomycota</taxon>
        <taxon>Agaricomycotina</taxon>
        <taxon>Agaricomycetes</taxon>
        <taxon>Agaricomycetidae</taxon>
        <taxon>Agaricales</taxon>
        <taxon>Marasmiineae</taxon>
        <taxon>Mycenaceae</taxon>
        <taxon>Mycena</taxon>
    </lineage>
</organism>
<feature type="transmembrane region" description="Helical" evidence="1">
    <location>
        <begin position="12"/>
        <end position="35"/>
    </location>
</feature>
<sequence>MNYFLFACHPVSVIALVSKSSFGFLPFGVLLAYLFTAPSLTSLDRPSRCTSRSIAPAPAGAACPWPVGGCRLWKPLAASLTSFSLVCPPFGDYSRLWRAIINVEIGPRAHVLGSSHPSAESLVPRLLSLTLAIAGAALRCPSVHVAALASSSLFPPTDALRCRQRGHRRLLEAPLSSSSSPSLPLPVGGWRSSKLLPASSTSFSLPMVWSLFPSAGQRSWNAVVDVESWTLEISACSPCFADASRVSTQRAGQRPSSAVVNVDPVMRRRRPSRRFRPKSWRKSAIVAGVDAISEARFSPRCLHAPFAVAFPLTVGPLCRFPPLKLGHCADFFCAGAAVLAGAFLRLAVRIHGSPKREFAVNGLAGTAIIGDVTATDGLCGWTCAVGAGGGLGGFGPPRGLLLPVYAESVECNRGSGARRAAPASSRVLRILSTPRFPPELEQQIFEAVALLYPENIRRVGANDARTIAHSVISFLLSFSLSLPPAAEPPLDLSSAIQAVNIHILAGTPPNPLNGNFDDEKCSPAQVTAIRNGIVDARNMATGAIALLKPKDMNKSNGFFWIFGGSTVDPAIITKHFSFVLRLGTADEITSTKKYENSKTDLIFTCIPPTAPKATSAYANTQNIGRQKSVLNLIRLSPTGLANTESYTVAAARVKASGQIQDGFPVKQVGTLSVPAPPLAFTIVHEVQHADPLMDNPATDHLVDEKGGTGRAHGFQQIMHELSKDQKARNPQNYAFFGLLAASNPELFVPNCYIGDAPLSLAPLLIAGRLRMQTPLGPDTCHTTVPGACAACKKIIKGIPGDVKLPNFDPDST</sequence>
<keyword evidence="3" id="KW-1185">Reference proteome</keyword>
<proteinExistence type="predicted"/>
<keyword evidence="1" id="KW-0472">Membrane</keyword>
<comment type="caution">
    <text evidence="2">The sequence shown here is derived from an EMBL/GenBank/DDBJ whole genome shotgun (WGS) entry which is preliminary data.</text>
</comment>
<accession>A0A8H6VVX5</accession>
<dbReference type="GeneID" id="59351373"/>
<gene>
    <name evidence="2" type="ORF">MIND_01236300</name>
</gene>
<keyword evidence="1" id="KW-1133">Transmembrane helix</keyword>
<reference evidence="2" key="1">
    <citation type="submission" date="2020-05" db="EMBL/GenBank/DDBJ databases">
        <title>Mycena genomes resolve the evolution of fungal bioluminescence.</title>
        <authorList>
            <person name="Tsai I.J."/>
        </authorList>
    </citation>
    <scope>NUCLEOTIDE SEQUENCE</scope>
    <source>
        <strain evidence="2">171206Taipei</strain>
    </source>
</reference>
<dbReference type="OrthoDB" id="3052853at2759"/>
<dbReference type="AlphaFoldDB" id="A0A8H6VVX5"/>
<dbReference type="InterPro" id="IPR024079">
    <property type="entry name" value="MetalloPept_cat_dom_sf"/>
</dbReference>
<dbReference type="Gene3D" id="3.40.390.10">
    <property type="entry name" value="Collagenase (Catalytic Domain)"/>
    <property type="match status" value="1"/>
</dbReference>
<dbReference type="EMBL" id="JACAZF010000012">
    <property type="protein sequence ID" value="KAF7292098.1"/>
    <property type="molecule type" value="Genomic_DNA"/>
</dbReference>
<evidence type="ECO:0000313" key="2">
    <source>
        <dbReference type="EMBL" id="KAF7292098.1"/>
    </source>
</evidence>
<dbReference type="RefSeq" id="XP_037214825.1">
    <property type="nucleotide sequence ID" value="XM_037368857.1"/>
</dbReference>
<name>A0A8H6VVX5_9AGAR</name>
<dbReference type="GO" id="GO:0008237">
    <property type="term" value="F:metallopeptidase activity"/>
    <property type="evidence" value="ECO:0007669"/>
    <property type="project" value="InterPro"/>
</dbReference>
<dbReference type="Proteomes" id="UP000636479">
    <property type="component" value="Unassembled WGS sequence"/>
</dbReference>
<protein>
    <submittedName>
        <fullName evidence="2">Uncharacterized protein</fullName>
    </submittedName>
</protein>
<evidence type="ECO:0000313" key="3">
    <source>
        <dbReference type="Proteomes" id="UP000636479"/>
    </source>
</evidence>